<keyword evidence="13" id="KW-0175">Coiled coil</keyword>
<dbReference type="PANTHER" id="PTHR43547:SF2">
    <property type="entry name" value="HYBRID SIGNAL TRANSDUCTION HISTIDINE KINASE C"/>
    <property type="match status" value="1"/>
</dbReference>
<dbReference type="FunFam" id="3.30.565.10:FF:000023">
    <property type="entry name" value="PAS domain-containing sensor histidine kinase"/>
    <property type="match status" value="1"/>
</dbReference>
<feature type="domain" description="PAC" evidence="16">
    <location>
        <begin position="1"/>
        <end position="32"/>
    </location>
</feature>
<dbReference type="InterPro" id="IPR001610">
    <property type="entry name" value="PAC"/>
</dbReference>
<evidence type="ECO:0000313" key="17">
    <source>
        <dbReference type="EMBL" id="MDC3980455.1"/>
    </source>
</evidence>
<dbReference type="PROSITE" id="PS50113">
    <property type="entry name" value="PAC"/>
    <property type="match status" value="2"/>
</dbReference>
<dbReference type="PROSITE" id="PS50110">
    <property type="entry name" value="RESPONSE_REGULATORY"/>
    <property type="match status" value="1"/>
</dbReference>
<dbReference type="Pfam" id="PF00072">
    <property type="entry name" value="Response_reg"/>
    <property type="match status" value="1"/>
</dbReference>
<reference evidence="17 18" key="1">
    <citation type="submission" date="2021-04" db="EMBL/GenBank/DDBJ databases">
        <title>Genome analysis of Polyangium sp.</title>
        <authorList>
            <person name="Li Y."/>
            <person name="Wang J."/>
        </authorList>
    </citation>
    <scope>NUCLEOTIDE SEQUENCE [LARGE SCALE GENOMIC DNA]</scope>
    <source>
        <strain evidence="17 18">SDU14</strain>
    </source>
</reference>
<dbReference type="GO" id="GO:0000155">
    <property type="term" value="F:phosphorelay sensor kinase activity"/>
    <property type="evidence" value="ECO:0007669"/>
    <property type="project" value="InterPro"/>
</dbReference>
<keyword evidence="9" id="KW-0067">ATP-binding</keyword>
<dbReference type="InterPro" id="IPR011006">
    <property type="entry name" value="CheY-like_superfamily"/>
</dbReference>
<dbReference type="InterPro" id="IPR005467">
    <property type="entry name" value="His_kinase_dom"/>
</dbReference>
<dbReference type="InterPro" id="IPR036890">
    <property type="entry name" value="HATPase_C_sf"/>
</dbReference>
<gene>
    <name evidence="17" type="ORF">KEG57_08125</name>
</gene>
<keyword evidence="6" id="KW-0808">Transferase</keyword>
<evidence type="ECO:0000259" key="14">
    <source>
        <dbReference type="PROSITE" id="PS50109"/>
    </source>
</evidence>
<feature type="domain" description="Histidine kinase" evidence="14">
    <location>
        <begin position="179"/>
        <end position="400"/>
    </location>
</feature>
<dbReference type="InterPro" id="IPR001789">
    <property type="entry name" value="Sig_transdc_resp-reg_receiver"/>
</dbReference>
<keyword evidence="4" id="KW-1003">Cell membrane</keyword>
<dbReference type="InterPro" id="IPR004358">
    <property type="entry name" value="Sig_transdc_His_kin-like_C"/>
</dbReference>
<keyword evidence="10" id="KW-0902">Two-component regulatory system</keyword>
<dbReference type="SMART" id="SM00387">
    <property type="entry name" value="HATPase_c"/>
    <property type="match status" value="2"/>
</dbReference>
<evidence type="ECO:0000256" key="11">
    <source>
        <dbReference type="ARBA" id="ARBA00023136"/>
    </source>
</evidence>
<feature type="domain" description="Response regulatory" evidence="15">
    <location>
        <begin position="448"/>
        <end position="563"/>
    </location>
</feature>
<sequence length="832" mass="90675">MPLQLPETKSSGVLGVATDITARKRAQEALEQQQAVLKYVIANVPHAIFWKDRQGRFLGANQNFLNDTGTKTLENLVGKTDYDIWSRREDADGFVKVDREVMESGTPILDIEEPVLRTDGSHRTLLTSKVPLRDEQGEVTGLLGIYADITERKQMEIDLQKAKEAADDAARAKGQFLTVMSHELRTPLALILGPLASLLSKGESDCEPISPRVRTDLERIQRNARRLHRLVDDILDHQKIEAGKFTVDWEAVDAAELCADIVDAARPSAERAGVELSLTALVREPVPLDRRKFEKIVLNLLGNALKFTPEGGSIVVRLHKVGAELELSVEDTGPGIPADKQHLLFQRFQQIDASATRKHEGTGVGLSLVKELAELMGGKAFVESAVGIGSRFFVRLPWAADRVSAPELAPEPKDARLPAPHAGHFEAAAPTTPVAFARYVPTNAHRPRVLVAEDNPDMGSYLVDILSAEFDVELVTNGRAVLEAVEARRPEVIVSDVMMPEMDGFELVRRLKQDSALRDIPVILLTARAGHAAAAWGLDTGADDYLGKPFDPAELVARVRAAERLHRVHAELCEKNRELARTLERLSETQEELVQAGKMAAVGTMLAGLSHEINNPLAIILMNAQLSLRRLGATEGPNLDEAALRKSLRTIESHATRCSGLVHTLLDYSRGHPTGQEPCDVRAALDRVLEFTTAQARARGVRLDVSQDSGAPPAVHANMAQLDAALLNVVGNALDSVSEGGAVSVLARPRQWGEDTTPGVEIEVRDNGCGIPAENLDRIFDPFFTTKPPGQGTGLGLTLTQRFVTDHGGRLHVTSKLGEGTTVRMWLPAVPM</sequence>
<dbReference type="SUPFAM" id="SSF55785">
    <property type="entry name" value="PYP-like sensor domain (PAS domain)"/>
    <property type="match status" value="1"/>
</dbReference>
<dbReference type="Pfam" id="PF00512">
    <property type="entry name" value="HisKA"/>
    <property type="match status" value="2"/>
</dbReference>
<evidence type="ECO:0000256" key="10">
    <source>
        <dbReference type="ARBA" id="ARBA00023012"/>
    </source>
</evidence>
<evidence type="ECO:0000256" key="12">
    <source>
        <dbReference type="PROSITE-ProRule" id="PRU00169"/>
    </source>
</evidence>
<keyword evidence="8" id="KW-0418">Kinase</keyword>
<dbReference type="InterPro" id="IPR000014">
    <property type="entry name" value="PAS"/>
</dbReference>
<dbReference type="InterPro" id="IPR003661">
    <property type="entry name" value="HisK_dim/P_dom"/>
</dbReference>
<accession>A0A9X3X0A9</accession>
<keyword evidence="5 12" id="KW-0597">Phosphoprotein</keyword>
<organism evidence="17 18">
    <name type="scientific">Polyangium jinanense</name>
    <dbReference type="NCBI Taxonomy" id="2829994"/>
    <lineage>
        <taxon>Bacteria</taxon>
        <taxon>Pseudomonadati</taxon>
        <taxon>Myxococcota</taxon>
        <taxon>Polyangia</taxon>
        <taxon>Polyangiales</taxon>
        <taxon>Polyangiaceae</taxon>
        <taxon>Polyangium</taxon>
    </lineage>
</organism>
<keyword evidence="18" id="KW-1185">Reference proteome</keyword>
<dbReference type="CDD" id="cd16922">
    <property type="entry name" value="HATPase_EvgS-ArcB-TorS-like"/>
    <property type="match status" value="1"/>
</dbReference>
<dbReference type="RefSeq" id="WP_272417492.1">
    <property type="nucleotide sequence ID" value="NZ_JAGTJJ010000002.1"/>
</dbReference>
<comment type="subcellular location">
    <subcellularLocation>
        <location evidence="2">Cell membrane</location>
    </subcellularLocation>
</comment>
<dbReference type="Pfam" id="PF08448">
    <property type="entry name" value="PAS_4"/>
    <property type="match status" value="1"/>
</dbReference>
<keyword evidence="11" id="KW-0472">Membrane</keyword>
<dbReference type="InterPro" id="IPR036097">
    <property type="entry name" value="HisK_dim/P_sf"/>
</dbReference>
<dbReference type="EMBL" id="JAGTJJ010000002">
    <property type="protein sequence ID" value="MDC3980455.1"/>
    <property type="molecule type" value="Genomic_DNA"/>
</dbReference>
<feature type="coiled-coil region" evidence="13">
    <location>
        <begin position="569"/>
        <end position="596"/>
    </location>
</feature>
<dbReference type="InterPro" id="IPR000700">
    <property type="entry name" value="PAS-assoc_C"/>
</dbReference>
<dbReference type="SMART" id="SM00086">
    <property type="entry name" value="PAC"/>
    <property type="match status" value="1"/>
</dbReference>
<evidence type="ECO:0000256" key="1">
    <source>
        <dbReference type="ARBA" id="ARBA00000085"/>
    </source>
</evidence>
<evidence type="ECO:0000256" key="9">
    <source>
        <dbReference type="ARBA" id="ARBA00022840"/>
    </source>
</evidence>
<dbReference type="AlphaFoldDB" id="A0A9X3X0A9"/>
<comment type="caution">
    <text evidence="17">The sequence shown here is derived from an EMBL/GenBank/DDBJ whole genome shotgun (WGS) entry which is preliminary data.</text>
</comment>
<dbReference type="PRINTS" id="PR00344">
    <property type="entry name" value="BCTRLSENSOR"/>
</dbReference>
<evidence type="ECO:0000256" key="4">
    <source>
        <dbReference type="ARBA" id="ARBA00022475"/>
    </source>
</evidence>
<dbReference type="SMART" id="SM00388">
    <property type="entry name" value="HisKA"/>
    <property type="match status" value="2"/>
</dbReference>
<dbReference type="Pfam" id="PF02518">
    <property type="entry name" value="HATPase_c"/>
    <property type="match status" value="2"/>
</dbReference>
<dbReference type="InterPro" id="IPR013656">
    <property type="entry name" value="PAS_4"/>
</dbReference>
<evidence type="ECO:0000256" key="3">
    <source>
        <dbReference type="ARBA" id="ARBA00012438"/>
    </source>
</evidence>
<evidence type="ECO:0000256" key="8">
    <source>
        <dbReference type="ARBA" id="ARBA00022777"/>
    </source>
</evidence>
<feature type="domain" description="Histidine kinase" evidence="14">
    <location>
        <begin position="608"/>
        <end position="831"/>
    </location>
</feature>
<dbReference type="InterPro" id="IPR003594">
    <property type="entry name" value="HATPase_dom"/>
</dbReference>
<dbReference type="PROSITE" id="PS50109">
    <property type="entry name" value="HIS_KIN"/>
    <property type="match status" value="2"/>
</dbReference>
<name>A0A9X3X0A9_9BACT</name>
<evidence type="ECO:0000259" key="15">
    <source>
        <dbReference type="PROSITE" id="PS50110"/>
    </source>
</evidence>
<evidence type="ECO:0000313" key="18">
    <source>
        <dbReference type="Proteomes" id="UP001151081"/>
    </source>
</evidence>
<comment type="catalytic activity">
    <reaction evidence="1">
        <text>ATP + protein L-histidine = ADP + protein N-phospho-L-histidine.</text>
        <dbReference type="EC" id="2.7.13.3"/>
    </reaction>
</comment>
<dbReference type="Gene3D" id="1.10.287.130">
    <property type="match status" value="2"/>
</dbReference>
<dbReference type="SMART" id="SM00448">
    <property type="entry name" value="REC"/>
    <property type="match status" value="1"/>
</dbReference>
<evidence type="ECO:0000256" key="2">
    <source>
        <dbReference type="ARBA" id="ARBA00004236"/>
    </source>
</evidence>
<dbReference type="GO" id="GO:0005886">
    <property type="term" value="C:plasma membrane"/>
    <property type="evidence" value="ECO:0007669"/>
    <property type="project" value="UniProtKB-SubCell"/>
</dbReference>
<dbReference type="Gene3D" id="3.40.50.2300">
    <property type="match status" value="1"/>
</dbReference>
<dbReference type="Proteomes" id="UP001151081">
    <property type="component" value="Unassembled WGS sequence"/>
</dbReference>
<evidence type="ECO:0000256" key="5">
    <source>
        <dbReference type="ARBA" id="ARBA00022553"/>
    </source>
</evidence>
<dbReference type="PANTHER" id="PTHR43547">
    <property type="entry name" value="TWO-COMPONENT HISTIDINE KINASE"/>
    <property type="match status" value="1"/>
</dbReference>
<dbReference type="SUPFAM" id="SSF47384">
    <property type="entry name" value="Homodimeric domain of signal transducing histidine kinase"/>
    <property type="match status" value="2"/>
</dbReference>
<evidence type="ECO:0000256" key="13">
    <source>
        <dbReference type="SAM" id="Coils"/>
    </source>
</evidence>
<dbReference type="InterPro" id="IPR035965">
    <property type="entry name" value="PAS-like_dom_sf"/>
</dbReference>
<feature type="domain" description="PAC" evidence="16">
    <location>
        <begin position="109"/>
        <end position="161"/>
    </location>
</feature>
<dbReference type="Gene3D" id="3.30.450.20">
    <property type="entry name" value="PAS domain"/>
    <property type="match status" value="1"/>
</dbReference>
<dbReference type="SUPFAM" id="SSF55874">
    <property type="entry name" value="ATPase domain of HSP90 chaperone/DNA topoisomerase II/histidine kinase"/>
    <property type="match status" value="2"/>
</dbReference>
<evidence type="ECO:0000256" key="7">
    <source>
        <dbReference type="ARBA" id="ARBA00022741"/>
    </source>
</evidence>
<evidence type="ECO:0000259" key="16">
    <source>
        <dbReference type="PROSITE" id="PS50113"/>
    </source>
</evidence>
<feature type="modified residue" description="4-aspartylphosphate" evidence="12">
    <location>
        <position position="496"/>
    </location>
</feature>
<dbReference type="CDD" id="cd00130">
    <property type="entry name" value="PAS"/>
    <property type="match status" value="1"/>
</dbReference>
<evidence type="ECO:0000256" key="6">
    <source>
        <dbReference type="ARBA" id="ARBA00022679"/>
    </source>
</evidence>
<dbReference type="EC" id="2.7.13.3" evidence="3"/>
<dbReference type="Gene3D" id="3.30.565.10">
    <property type="entry name" value="Histidine kinase-like ATPase, C-terminal domain"/>
    <property type="match status" value="2"/>
</dbReference>
<proteinExistence type="predicted"/>
<dbReference type="NCBIfam" id="TIGR00229">
    <property type="entry name" value="sensory_box"/>
    <property type="match status" value="1"/>
</dbReference>
<protein>
    <recommendedName>
        <fullName evidence="3">histidine kinase</fullName>
        <ecNumber evidence="3">2.7.13.3</ecNumber>
    </recommendedName>
</protein>
<dbReference type="GO" id="GO:0005524">
    <property type="term" value="F:ATP binding"/>
    <property type="evidence" value="ECO:0007669"/>
    <property type="project" value="UniProtKB-KW"/>
</dbReference>
<dbReference type="CDD" id="cd00082">
    <property type="entry name" value="HisKA"/>
    <property type="match status" value="2"/>
</dbReference>
<dbReference type="SUPFAM" id="SSF52172">
    <property type="entry name" value="CheY-like"/>
    <property type="match status" value="1"/>
</dbReference>
<keyword evidence="7" id="KW-0547">Nucleotide-binding</keyword>